<evidence type="ECO:0000313" key="1">
    <source>
        <dbReference type="EMBL" id="KAK7477008.1"/>
    </source>
</evidence>
<accession>A0ABD0JPK4</accession>
<sequence>MPANSFDFRAVCGLFRSIYIPFMAERTQLAIDMRVRVVKVSSRRMFLLFVFVAHLLLQCGDIEANPGPPPPTS</sequence>
<dbReference type="AlphaFoldDB" id="A0ABD0JPK4"/>
<proteinExistence type="predicted"/>
<organism evidence="1 2">
    <name type="scientific">Batillaria attramentaria</name>
    <dbReference type="NCBI Taxonomy" id="370345"/>
    <lineage>
        <taxon>Eukaryota</taxon>
        <taxon>Metazoa</taxon>
        <taxon>Spiralia</taxon>
        <taxon>Lophotrochozoa</taxon>
        <taxon>Mollusca</taxon>
        <taxon>Gastropoda</taxon>
        <taxon>Caenogastropoda</taxon>
        <taxon>Sorbeoconcha</taxon>
        <taxon>Cerithioidea</taxon>
        <taxon>Batillariidae</taxon>
        <taxon>Batillaria</taxon>
    </lineage>
</organism>
<dbReference type="EMBL" id="JACVVK020000360">
    <property type="protein sequence ID" value="KAK7477008.1"/>
    <property type="molecule type" value="Genomic_DNA"/>
</dbReference>
<evidence type="ECO:0000313" key="2">
    <source>
        <dbReference type="Proteomes" id="UP001519460"/>
    </source>
</evidence>
<name>A0ABD0JPK4_9CAEN</name>
<protein>
    <submittedName>
        <fullName evidence="1">Uncharacterized protein</fullName>
    </submittedName>
</protein>
<gene>
    <name evidence="1" type="ORF">BaRGS_00031784</name>
</gene>
<dbReference type="Proteomes" id="UP001519460">
    <property type="component" value="Unassembled WGS sequence"/>
</dbReference>
<keyword evidence="2" id="KW-1185">Reference proteome</keyword>
<reference evidence="1 2" key="1">
    <citation type="journal article" date="2023" name="Sci. Data">
        <title>Genome assembly of the Korean intertidal mud-creeper Batillaria attramentaria.</title>
        <authorList>
            <person name="Patra A.K."/>
            <person name="Ho P.T."/>
            <person name="Jun S."/>
            <person name="Lee S.J."/>
            <person name="Kim Y."/>
            <person name="Won Y.J."/>
        </authorList>
    </citation>
    <scope>NUCLEOTIDE SEQUENCE [LARGE SCALE GENOMIC DNA]</scope>
    <source>
        <strain evidence="1">Wonlab-2016</strain>
    </source>
</reference>
<comment type="caution">
    <text evidence="1">The sequence shown here is derived from an EMBL/GenBank/DDBJ whole genome shotgun (WGS) entry which is preliminary data.</text>
</comment>